<reference evidence="9" key="1">
    <citation type="submission" date="2023-03" db="EMBL/GenBank/DDBJ databases">
        <title>Amycolatopsis taiwanensis NBRC 103393.</title>
        <authorList>
            <person name="Ichikawa N."/>
            <person name="Sato H."/>
            <person name="Tonouchi N."/>
        </authorList>
    </citation>
    <scope>NUCLEOTIDE SEQUENCE</scope>
    <source>
        <strain evidence="9">NBRC 103393</strain>
    </source>
</reference>
<evidence type="ECO:0000256" key="6">
    <source>
        <dbReference type="ARBA" id="ARBA00023136"/>
    </source>
</evidence>
<dbReference type="GO" id="GO:0005886">
    <property type="term" value="C:plasma membrane"/>
    <property type="evidence" value="ECO:0007669"/>
    <property type="project" value="UniProtKB-SubCell"/>
</dbReference>
<accession>A0A9W6R6D4</accession>
<evidence type="ECO:0000313" key="10">
    <source>
        <dbReference type="Proteomes" id="UP001165136"/>
    </source>
</evidence>
<dbReference type="PANTHER" id="PTHR23513">
    <property type="entry name" value="INTEGRAL MEMBRANE EFFLUX PROTEIN-RELATED"/>
    <property type="match status" value="1"/>
</dbReference>
<dbReference type="SUPFAM" id="SSF103473">
    <property type="entry name" value="MFS general substrate transporter"/>
    <property type="match status" value="1"/>
</dbReference>
<keyword evidence="5 7" id="KW-1133">Transmembrane helix</keyword>
<feature type="transmembrane region" description="Helical" evidence="7">
    <location>
        <begin position="97"/>
        <end position="119"/>
    </location>
</feature>
<comment type="subcellular location">
    <subcellularLocation>
        <location evidence="1">Cell membrane</location>
        <topology evidence="1">Multi-pass membrane protein</topology>
    </subcellularLocation>
</comment>
<keyword evidence="6 7" id="KW-0472">Membrane</keyword>
<sequence length="418" mass="43545">MGIDDAPARSAVGGRGLGIAFWRLWGSAGLSDLANGTLQVAVPLVAVGLTRSPTLIAGATFAFTLPWLLFALPAGALVDRLDRRRVMLGANVVRASLVAVFLLAVLLDAGTICALYVIAFGVGVAETIYESAAQSIVPQVVRRDQLPRANGRLYAAQLTANEFVGPPLAGFLVTVGVAFAVAVPVGLWVVAVVALCLMRGSFRIERRQHVSVRADIGEGLRFLWHQRLLRKFTVMVGVFNLASSATFAVLVLYAVGPTSAMGLSGQAFGVLLTTVAAGSVVGSFVAHYLERLLGRARTLVLSFLAGTLVAGVPAVTANAYLIGITFFVGGAGVLVSNVVTVTLRQRITPDRLLGRVNSSHRLVAWGTKPLGAAVGGVLAQLLGLRAVFGIMGLVSLAALALLTGVTDQAMETAERDAV</sequence>
<evidence type="ECO:0000256" key="3">
    <source>
        <dbReference type="ARBA" id="ARBA00022475"/>
    </source>
</evidence>
<evidence type="ECO:0000256" key="7">
    <source>
        <dbReference type="SAM" id="Phobius"/>
    </source>
</evidence>
<feature type="transmembrane region" description="Helical" evidence="7">
    <location>
        <begin position="267"/>
        <end position="289"/>
    </location>
</feature>
<keyword evidence="2" id="KW-0813">Transport</keyword>
<dbReference type="EMBL" id="BSTI01000019">
    <property type="protein sequence ID" value="GLY69914.1"/>
    <property type="molecule type" value="Genomic_DNA"/>
</dbReference>
<comment type="caution">
    <text evidence="9">The sequence shown here is derived from an EMBL/GenBank/DDBJ whole genome shotgun (WGS) entry which is preliminary data.</text>
</comment>
<feature type="domain" description="Major facilitator superfamily (MFS) profile" evidence="8">
    <location>
        <begin position="232"/>
        <end position="418"/>
    </location>
</feature>
<dbReference type="RefSeq" id="WP_285489285.1">
    <property type="nucleotide sequence ID" value="NZ_BSTI01000019.1"/>
</dbReference>
<feature type="transmembrane region" description="Helical" evidence="7">
    <location>
        <begin position="232"/>
        <end position="255"/>
    </location>
</feature>
<dbReference type="Gene3D" id="1.20.1250.20">
    <property type="entry name" value="MFS general substrate transporter like domains"/>
    <property type="match status" value="1"/>
</dbReference>
<organism evidence="9 10">
    <name type="scientific">Amycolatopsis taiwanensis</name>
    <dbReference type="NCBI Taxonomy" id="342230"/>
    <lineage>
        <taxon>Bacteria</taxon>
        <taxon>Bacillati</taxon>
        <taxon>Actinomycetota</taxon>
        <taxon>Actinomycetes</taxon>
        <taxon>Pseudonocardiales</taxon>
        <taxon>Pseudonocardiaceae</taxon>
        <taxon>Amycolatopsis</taxon>
    </lineage>
</organism>
<evidence type="ECO:0000256" key="5">
    <source>
        <dbReference type="ARBA" id="ARBA00022989"/>
    </source>
</evidence>
<dbReference type="InterPro" id="IPR010290">
    <property type="entry name" value="TM_effector"/>
</dbReference>
<evidence type="ECO:0000256" key="4">
    <source>
        <dbReference type="ARBA" id="ARBA00022692"/>
    </source>
</evidence>
<dbReference type="Proteomes" id="UP001165136">
    <property type="component" value="Unassembled WGS sequence"/>
</dbReference>
<dbReference type="InterPro" id="IPR020846">
    <property type="entry name" value="MFS_dom"/>
</dbReference>
<evidence type="ECO:0000313" key="9">
    <source>
        <dbReference type="EMBL" id="GLY69914.1"/>
    </source>
</evidence>
<dbReference type="AlphaFoldDB" id="A0A9W6R6D4"/>
<evidence type="ECO:0000256" key="2">
    <source>
        <dbReference type="ARBA" id="ARBA00022448"/>
    </source>
</evidence>
<dbReference type="CDD" id="cd06173">
    <property type="entry name" value="MFS_MefA_like"/>
    <property type="match status" value="1"/>
</dbReference>
<evidence type="ECO:0000259" key="8">
    <source>
        <dbReference type="PROSITE" id="PS50850"/>
    </source>
</evidence>
<dbReference type="PANTHER" id="PTHR23513:SF11">
    <property type="entry name" value="STAPHYLOFERRIN A TRANSPORTER"/>
    <property type="match status" value="1"/>
</dbReference>
<gene>
    <name evidence="9" type="ORF">Atai01_65330</name>
</gene>
<feature type="transmembrane region" description="Helical" evidence="7">
    <location>
        <begin position="55"/>
        <end position="77"/>
    </location>
</feature>
<keyword evidence="10" id="KW-1185">Reference proteome</keyword>
<proteinExistence type="predicted"/>
<evidence type="ECO:0000256" key="1">
    <source>
        <dbReference type="ARBA" id="ARBA00004651"/>
    </source>
</evidence>
<dbReference type="PROSITE" id="PS50850">
    <property type="entry name" value="MFS"/>
    <property type="match status" value="1"/>
</dbReference>
<name>A0A9W6R6D4_9PSEU</name>
<feature type="transmembrane region" description="Helical" evidence="7">
    <location>
        <begin position="387"/>
        <end position="405"/>
    </location>
</feature>
<keyword evidence="4 7" id="KW-0812">Transmembrane</keyword>
<feature type="transmembrane region" description="Helical" evidence="7">
    <location>
        <begin position="168"/>
        <end position="197"/>
    </location>
</feature>
<keyword evidence="3" id="KW-1003">Cell membrane</keyword>
<feature type="transmembrane region" description="Helical" evidence="7">
    <location>
        <begin position="320"/>
        <end position="341"/>
    </location>
</feature>
<feature type="transmembrane region" description="Helical" evidence="7">
    <location>
        <begin position="362"/>
        <end position="381"/>
    </location>
</feature>
<feature type="transmembrane region" description="Helical" evidence="7">
    <location>
        <begin position="296"/>
        <end position="314"/>
    </location>
</feature>
<dbReference type="InterPro" id="IPR036259">
    <property type="entry name" value="MFS_trans_sf"/>
</dbReference>
<protein>
    <submittedName>
        <fullName evidence="9">MFS transporter</fullName>
    </submittedName>
</protein>
<dbReference type="GO" id="GO:0022857">
    <property type="term" value="F:transmembrane transporter activity"/>
    <property type="evidence" value="ECO:0007669"/>
    <property type="project" value="InterPro"/>
</dbReference>
<dbReference type="Pfam" id="PF05977">
    <property type="entry name" value="MFS_3"/>
    <property type="match status" value="1"/>
</dbReference>